<dbReference type="EMBL" id="ASHR01000047">
    <property type="protein sequence ID" value="ERG62899.1"/>
    <property type="molecule type" value="Genomic_DNA"/>
</dbReference>
<feature type="transmembrane region" description="Helical" evidence="1">
    <location>
        <begin position="25"/>
        <end position="48"/>
    </location>
</feature>
<evidence type="ECO:0000313" key="3">
    <source>
        <dbReference type="Proteomes" id="UP000016462"/>
    </source>
</evidence>
<dbReference type="OrthoDB" id="9945396at2"/>
<name>U1LKT9_9MICO</name>
<comment type="caution">
    <text evidence="2">The sequence shown here is derived from an EMBL/GenBank/DDBJ whole genome shotgun (WGS) entry which is preliminary data.</text>
</comment>
<evidence type="ECO:0000313" key="2">
    <source>
        <dbReference type="EMBL" id="ERG62899.1"/>
    </source>
</evidence>
<dbReference type="AlphaFoldDB" id="U1LKT9"/>
<keyword evidence="1" id="KW-1133">Transmembrane helix</keyword>
<evidence type="ECO:0008006" key="4">
    <source>
        <dbReference type="Google" id="ProtNLM"/>
    </source>
</evidence>
<sequence>MATAPQFHMPEADPVLPERAASRRAMIAIALVALLVGIAGTLGVQALLERSGPRSEQAAREAVLAYLEAIATGDDEAAEEALLPSAERAAALPSTIAEEGRLRSPRVAAIELGDGTARVDVTYLIAERTVLREIDAVYADGAWRMQRTLGEPVAITTALSVPVQVDGIGVVPATGSLLLLPGRHTIAAIDAPLVTMPAASFETDGDPRSGVAVDLAPTLTDAAIDALEAAGRGFVTECVADRSCALPPDFDASQLPRPIVVPRTGQAGEVAVQVPIASGEVGTSLEVVGFMDPTLSVFESMRCALAGAEPRSCG</sequence>
<proteinExistence type="predicted"/>
<gene>
    <name evidence="2" type="ORF">L332_00250</name>
</gene>
<dbReference type="Proteomes" id="UP000016462">
    <property type="component" value="Unassembled WGS sequence"/>
</dbReference>
<keyword evidence="1" id="KW-0812">Transmembrane</keyword>
<dbReference type="RefSeq" id="WP_021011872.1">
    <property type="nucleotide sequence ID" value="NZ_ASHR01000047.1"/>
</dbReference>
<keyword evidence="1" id="KW-0472">Membrane</keyword>
<evidence type="ECO:0000256" key="1">
    <source>
        <dbReference type="SAM" id="Phobius"/>
    </source>
</evidence>
<organism evidence="2 3">
    <name type="scientific">Agrococcus pavilionensis RW1</name>
    <dbReference type="NCBI Taxonomy" id="1330458"/>
    <lineage>
        <taxon>Bacteria</taxon>
        <taxon>Bacillati</taxon>
        <taxon>Actinomycetota</taxon>
        <taxon>Actinomycetes</taxon>
        <taxon>Micrococcales</taxon>
        <taxon>Microbacteriaceae</taxon>
        <taxon>Agrococcus</taxon>
    </lineage>
</organism>
<protein>
    <recommendedName>
        <fullName evidence="4">DUF4878 domain-containing protein</fullName>
    </recommendedName>
</protein>
<reference evidence="2 3" key="1">
    <citation type="journal article" date="2013" name="Genome Announc.">
        <title>First draft genome sequence from a member of the genus agrococcus, isolated from modern microbialites.</title>
        <authorList>
            <person name="White R.A.III."/>
            <person name="Grassa C.J."/>
            <person name="Suttle C.A."/>
        </authorList>
    </citation>
    <scope>NUCLEOTIDE SEQUENCE [LARGE SCALE GENOMIC DNA]</scope>
    <source>
        <strain evidence="2 3">RW1</strain>
    </source>
</reference>
<keyword evidence="3" id="KW-1185">Reference proteome</keyword>
<accession>U1LKT9</accession>